<evidence type="ECO:0000256" key="4">
    <source>
        <dbReference type="ARBA" id="ARBA00022692"/>
    </source>
</evidence>
<dbReference type="CDD" id="cd03213">
    <property type="entry name" value="ABCG_EPDR"/>
    <property type="match status" value="1"/>
</dbReference>
<dbReference type="PROSITE" id="PS00211">
    <property type="entry name" value="ABC_TRANSPORTER_1"/>
    <property type="match status" value="1"/>
</dbReference>
<dbReference type="InterPro" id="IPR027417">
    <property type="entry name" value="P-loop_NTPase"/>
</dbReference>
<dbReference type="InterPro" id="IPR043926">
    <property type="entry name" value="ABCG_dom"/>
</dbReference>
<evidence type="ECO:0000256" key="2">
    <source>
        <dbReference type="ARBA" id="ARBA00005814"/>
    </source>
</evidence>
<dbReference type="GO" id="GO:0016020">
    <property type="term" value="C:membrane"/>
    <property type="evidence" value="ECO:0000318"/>
    <property type="project" value="GO_Central"/>
</dbReference>
<gene>
    <name evidence="12" type="ORF">HannXRQ_Chr07g0194981</name>
</gene>
<evidence type="ECO:0000256" key="8">
    <source>
        <dbReference type="ARBA" id="ARBA00023136"/>
    </source>
</evidence>
<sequence>MNLLVNASNCPYSLINESSLLASLTLNHVLLPTIMTKCKLLALAITICVLLHSPETLHCQLSNDGHVTQTVFTSLSDLTSTVLDSVGNRASFCVKDRVVEWDRAFNFSSNLDFLKSCIRKTNAEDVIGRVCYAAELKDYFERFFSGSRYLKPNRNCNITSRVSGCEPGWACAVSVPEDVDMKDFVNIPARTDDCQPCCEGFFCPKGLTCMIPCPLGAYCPTATLDTDTGICKPYSYQLPPGMPNHTCGGANIWADILTSRDLFCSSGSYCPTSTQKIPCSSGHYCRTGSTSEKACYNLISCNEGSSTQHIQAYGAMLIAAIFTILLIIYNCSDQVLTIRERRRAKYREAASRRAKERVKADERTMELSTLHQSSEDVDYNDSGTSNASQENILKLRSQTCNNTDDNLDHSSKKRLQKGKQIHTHSEIFNYAYSQIEKEKAMQEIQSLSFSEVTTTMAVNAETRRRPTIEVSFQDLTVTLKGKGRRHLLRCVTGKMMPGRITAVMGPSGAGKTMFLSALAGKAHGCKITGSILINGKPDSIHSYKRIIGFVPQDDVVHGNLTVEENLWFSANCRLPANMLKQDRVLVVERVIECLGLQTVRNSLVGTVEKRGISGGQRKRVNVGLEMVMEPSLLILDEPTSGLDSSSSQLLLRALRRETLEGVNVSMVVHQPSYLLFQMFDDLVLLAKGGLTVYHGSVREVEEYFSEIGINVPDRVNPPDYFIDVLEGMVKLNTSSGVTCEQLPVRWMLHKGYHVPPDMHANAAAMFPEGQLSSNVLNDNEGAAEDHSFVGEIWEYVKSNVKVRSDVIRHNFLRTKDLSNRSTPGILVQYRYFLGRVAKQRLRESKLQLVDYLILSLAGACLGSIRRPNEETFGALGYTYSIIAVSLLCKVAALRTFSLDKLQYWRERASGISSLAHFLAKDTVDHFNTVVKPAVYLSMFYFFSNDRSSFAEIYTVLLSLVYCVTGIAYTLAIYLDAGSSQLFAVLLPVVLTLIPTQAGNSKFLIFVSNFCYPKWTLEAFVISNANRFSGVWLITRCGALQKFGYNVHDWDLCIFILIMIGVGTRISAFFGMLIIHKR</sequence>
<comment type="subcellular location">
    <subcellularLocation>
        <location evidence="1">Membrane</location>
        <topology evidence="1">Multi-pass membrane protein</topology>
    </subcellularLocation>
</comment>
<evidence type="ECO:0000256" key="1">
    <source>
        <dbReference type="ARBA" id="ARBA00004141"/>
    </source>
</evidence>
<dbReference type="Pfam" id="PF19055">
    <property type="entry name" value="ABC2_membrane_7"/>
    <property type="match status" value="1"/>
</dbReference>
<protein>
    <submittedName>
        <fullName evidence="12">Putative ABC transporter-like, P-loop containing nucleoside triphosphate hydrolase</fullName>
    </submittedName>
</protein>
<name>A0A251UB70_HELAN</name>
<dbReference type="SUPFAM" id="SSF52540">
    <property type="entry name" value="P-loop containing nucleoside triphosphate hydrolases"/>
    <property type="match status" value="1"/>
</dbReference>
<dbReference type="FunFam" id="3.40.50.300:FF:000367">
    <property type="entry name" value="ABC transporter G family member 24"/>
    <property type="match status" value="1"/>
</dbReference>
<keyword evidence="12" id="KW-0378">Hydrolase</keyword>
<dbReference type="InterPro" id="IPR050352">
    <property type="entry name" value="ABCG_transporters"/>
</dbReference>
<dbReference type="InterPro" id="IPR003439">
    <property type="entry name" value="ABC_transporter-like_ATP-bd"/>
</dbReference>
<evidence type="ECO:0000313" key="13">
    <source>
        <dbReference type="Proteomes" id="UP000215914"/>
    </source>
</evidence>
<keyword evidence="13" id="KW-1185">Reference proteome</keyword>
<evidence type="ECO:0000259" key="11">
    <source>
        <dbReference type="PROSITE" id="PS50893"/>
    </source>
</evidence>
<dbReference type="InterPro" id="IPR017871">
    <property type="entry name" value="ABC_transporter-like_CS"/>
</dbReference>
<dbReference type="GO" id="GO:0016887">
    <property type="term" value="F:ATP hydrolysis activity"/>
    <property type="evidence" value="ECO:0007669"/>
    <property type="project" value="InterPro"/>
</dbReference>
<evidence type="ECO:0000256" key="9">
    <source>
        <dbReference type="SAM" id="MobiDB-lite"/>
    </source>
</evidence>
<feature type="domain" description="ABC transporter" evidence="11">
    <location>
        <begin position="470"/>
        <end position="713"/>
    </location>
</feature>
<dbReference type="GO" id="GO:0005524">
    <property type="term" value="F:ATP binding"/>
    <property type="evidence" value="ECO:0007669"/>
    <property type="project" value="UniProtKB-KW"/>
</dbReference>
<dbReference type="AlphaFoldDB" id="A0A251UB70"/>
<keyword evidence="4 10" id="KW-0812">Transmembrane</keyword>
<dbReference type="PANTHER" id="PTHR48041:SF142">
    <property type="entry name" value="P-LOOP CONTAINING NUCLEOSIDE TRIPHOSPHATE HYDROLASES SUPERFAMILY PROTEIN-RELATED"/>
    <property type="match status" value="1"/>
</dbReference>
<dbReference type="PROSITE" id="PS50893">
    <property type="entry name" value="ABC_TRANSPORTER_2"/>
    <property type="match status" value="1"/>
</dbReference>
<dbReference type="InterPro" id="IPR003593">
    <property type="entry name" value="AAA+_ATPase"/>
</dbReference>
<dbReference type="OrthoDB" id="66620at2759"/>
<keyword evidence="5" id="KW-0547">Nucleotide-binding</keyword>
<feature type="transmembrane region" description="Helical" evidence="10">
    <location>
        <begin position="1053"/>
        <end position="1074"/>
    </location>
</feature>
<dbReference type="Proteomes" id="UP000215914">
    <property type="component" value="Chromosome 7"/>
</dbReference>
<evidence type="ECO:0000256" key="6">
    <source>
        <dbReference type="ARBA" id="ARBA00022840"/>
    </source>
</evidence>
<keyword evidence="7 10" id="KW-1133">Transmembrane helix</keyword>
<dbReference type="PANTHER" id="PTHR48041">
    <property type="entry name" value="ABC TRANSPORTER G FAMILY MEMBER 28"/>
    <property type="match status" value="1"/>
</dbReference>
<evidence type="ECO:0000256" key="3">
    <source>
        <dbReference type="ARBA" id="ARBA00022448"/>
    </source>
</evidence>
<dbReference type="CDD" id="cd14686">
    <property type="entry name" value="bZIP"/>
    <property type="match status" value="1"/>
</dbReference>
<dbReference type="InParanoid" id="A0A251UB70"/>
<keyword evidence="6" id="KW-0067">ATP-binding</keyword>
<feature type="transmembrane region" description="Helical" evidence="10">
    <location>
        <begin position="952"/>
        <end position="974"/>
    </location>
</feature>
<organism evidence="12 13">
    <name type="scientific">Helianthus annuus</name>
    <name type="common">Common sunflower</name>
    <dbReference type="NCBI Taxonomy" id="4232"/>
    <lineage>
        <taxon>Eukaryota</taxon>
        <taxon>Viridiplantae</taxon>
        <taxon>Streptophyta</taxon>
        <taxon>Embryophyta</taxon>
        <taxon>Tracheophyta</taxon>
        <taxon>Spermatophyta</taxon>
        <taxon>Magnoliopsida</taxon>
        <taxon>eudicotyledons</taxon>
        <taxon>Gunneridae</taxon>
        <taxon>Pentapetalae</taxon>
        <taxon>asterids</taxon>
        <taxon>campanulids</taxon>
        <taxon>Asterales</taxon>
        <taxon>Asteraceae</taxon>
        <taxon>Asteroideae</taxon>
        <taxon>Heliantheae alliance</taxon>
        <taxon>Heliantheae</taxon>
        <taxon>Helianthus</taxon>
    </lineage>
</organism>
<dbReference type="FunCoup" id="A0A251UB70">
    <property type="interactions" value="32"/>
</dbReference>
<evidence type="ECO:0000256" key="7">
    <source>
        <dbReference type="ARBA" id="ARBA00022989"/>
    </source>
</evidence>
<dbReference type="GO" id="GO:0042626">
    <property type="term" value="F:ATPase-coupled transmembrane transporter activity"/>
    <property type="evidence" value="ECO:0000318"/>
    <property type="project" value="GO_Central"/>
</dbReference>
<evidence type="ECO:0000256" key="10">
    <source>
        <dbReference type="SAM" id="Phobius"/>
    </source>
</evidence>
<proteinExistence type="inferred from homology"/>
<accession>A0A251UB70</accession>
<feature type="region of interest" description="Disordered" evidence="9">
    <location>
        <begin position="357"/>
        <end position="386"/>
    </location>
</feature>
<dbReference type="GO" id="GO:0055085">
    <property type="term" value="P:transmembrane transport"/>
    <property type="evidence" value="ECO:0000318"/>
    <property type="project" value="GO_Central"/>
</dbReference>
<reference evidence="13" key="1">
    <citation type="journal article" date="2017" name="Nature">
        <title>The sunflower genome provides insights into oil metabolism, flowering and Asterid evolution.</title>
        <authorList>
            <person name="Badouin H."/>
            <person name="Gouzy J."/>
            <person name="Grassa C.J."/>
            <person name="Murat F."/>
            <person name="Staton S.E."/>
            <person name="Cottret L."/>
            <person name="Lelandais-Briere C."/>
            <person name="Owens G.L."/>
            <person name="Carrere S."/>
            <person name="Mayjonade B."/>
            <person name="Legrand L."/>
            <person name="Gill N."/>
            <person name="Kane N.C."/>
            <person name="Bowers J.E."/>
            <person name="Hubner S."/>
            <person name="Bellec A."/>
            <person name="Berard A."/>
            <person name="Berges H."/>
            <person name="Blanchet N."/>
            <person name="Boniface M.C."/>
            <person name="Brunel D."/>
            <person name="Catrice O."/>
            <person name="Chaidir N."/>
            <person name="Claudel C."/>
            <person name="Donnadieu C."/>
            <person name="Faraut T."/>
            <person name="Fievet G."/>
            <person name="Helmstetter N."/>
            <person name="King M."/>
            <person name="Knapp S.J."/>
            <person name="Lai Z."/>
            <person name="Le Paslier M.C."/>
            <person name="Lippi Y."/>
            <person name="Lorenzon L."/>
            <person name="Mandel J.R."/>
            <person name="Marage G."/>
            <person name="Marchand G."/>
            <person name="Marquand E."/>
            <person name="Bret-Mestries E."/>
            <person name="Morien E."/>
            <person name="Nambeesan S."/>
            <person name="Nguyen T."/>
            <person name="Pegot-Espagnet P."/>
            <person name="Pouilly N."/>
            <person name="Raftis F."/>
            <person name="Sallet E."/>
            <person name="Schiex T."/>
            <person name="Thomas J."/>
            <person name="Vandecasteele C."/>
            <person name="Vares D."/>
            <person name="Vear F."/>
            <person name="Vautrin S."/>
            <person name="Crespi M."/>
            <person name="Mangin B."/>
            <person name="Burke J.M."/>
            <person name="Salse J."/>
            <person name="Munos S."/>
            <person name="Vincourt P."/>
            <person name="Rieseberg L.H."/>
            <person name="Langlade N.B."/>
        </authorList>
    </citation>
    <scope>NUCLEOTIDE SEQUENCE [LARGE SCALE GENOMIC DNA]</scope>
    <source>
        <strain evidence="13">cv. SF193</strain>
    </source>
</reference>
<dbReference type="Pfam" id="PF00005">
    <property type="entry name" value="ABC_tran"/>
    <property type="match status" value="1"/>
</dbReference>
<dbReference type="Gene3D" id="3.40.50.300">
    <property type="entry name" value="P-loop containing nucleotide triphosphate hydrolases"/>
    <property type="match status" value="1"/>
</dbReference>
<dbReference type="EMBL" id="CM007896">
    <property type="protein sequence ID" value="OTG20607.1"/>
    <property type="molecule type" value="Genomic_DNA"/>
</dbReference>
<keyword evidence="8 10" id="KW-0472">Membrane</keyword>
<evidence type="ECO:0000313" key="12">
    <source>
        <dbReference type="EMBL" id="OTG20607.1"/>
    </source>
</evidence>
<keyword evidence="3" id="KW-0813">Transport</keyword>
<dbReference type="OMA" id="DVKETHK"/>
<comment type="similarity">
    <text evidence="2">Belongs to the ABC transporter superfamily. ABCG family. Eye pigment precursor importer (TC 3.A.1.204) subfamily.</text>
</comment>
<dbReference type="SMART" id="SM00382">
    <property type="entry name" value="AAA"/>
    <property type="match status" value="1"/>
</dbReference>
<dbReference type="GO" id="GO:0140359">
    <property type="term" value="F:ABC-type transporter activity"/>
    <property type="evidence" value="ECO:0007669"/>
    <property type="project" value="InterPro"/>
</dbReference>
<evidence type="ECO:0000256" key="5">
    <source>
        <dbReference type="ARBA" id="ARBA00022741"/>
    </source>
</evidence>